<feature type="transmembrane region" description="Helical" evidence="8">
    <location>
        <begin position="84"/>
        <end position="103"/>
    </location>
</feature>
<keyword evidence="4 8" id="KW-0812">Transmembrane</keyword>
<dbReference type="PANTHER" id="PTHR23501">
    <property type="entry name" value="MAJOR FACILITATOR SUPERFAMILY"/>
    <property type="match status" value="1"/>
</dbReference>
<feature type="transmembrane region" description="Helical" evidence="8">
    <location>
        <begin position="352"/>
        <end position="373"/>
    </location>
</feature>
<evidence type="ECO:0000256" key="2">
    <source>
        <dbReference type="ARBA" id="ARBA00007520"/>
    </source>
</evidence>
<evidence type="ECO:0000313" key="11">
    <source>
        <dbReference type="Proteomes" id="UP001280581"/>
    </source>
</evidence>
<feature type="transmembrane region" description="Helical" evidence="8">
    <location>
        <begin position="54"/>
        <end position="72"/>
    </location>
</feature>
<dbReference type="GO" id="GO:0022857">
    <property type="term" value="F:transmembrane transporter activity"/>
    <property type="evidence" value="ECO:0007669"/>
    <property type="project" value="InterPro"/>
</dbReference>
<feature type="transmembrane region" description="Helical" evidence="8">
    <location>
        <begin position="326"/>
        <end position="345"/>
    </location>
</feature>
<evidence type="ECO:0000256" key="4">
    <source>
        <dbReference type="ARBA" id="ARBA00022692"/>
    </source>
</evidence>
<feature type="region of interest" description="Disordered" evidence="7">
    <location>
        <begin position="516"/>
        <end position="564"/>
    </location>
</feature>
<keyword evidence="5 8" id="KW-1133">Transmembrane helix</keyword>
<name>A0AAN6M0M2_9PLEO</name>
<feature type="transmembrane region" description="Helical" evidence="8">
    <location>
        <begin position="243"/>
        <end position="265"/>
    </location>
</feature>
<keyword evidence="6 8" id="KW-0472">Membrane</keyword>
<dbReference type="PANTHER" id="PTHR23501:SF12">
    <property type="entry name" value="MAJOR FACILITATOR SUPERFAMILY (MFS) PROFILE DOMAIN-CONTAINING PROTEIN-RELATED"/>
    <property type="match status" value="1"/>
</dbReference>
<feature type="transmembrane region" description="Helical" evidence="8">
    <location>
        <begin position="12"/>
        <end position="32"/>
    </location>
</feature>
<accession>A0AAN6M0M2</accession>
<keyword evidence="3" id="KW-0813">Transport</keyword>
<dbReference type="Pfam" id="PF07690">
    <property type="entry name" value="MFS_1"/>
    <property type="match status" value="1"/>
</dbReference>
<comment type="subcellular location">
    <subcellularLocation>
        <location evidence="1">Membrane</location>
        <topology evidence="1">Multi-pass membrane protein</topology>
    </subcellularLocation>
</comment>
<evidence type="ECO:0000256" key="8">
    <source>
        <dbReference type="SAM" id="Phobius"/>
    </source>
</evidence>
<evidence type="ECO:0000256" key="3">
    <source>
        <dbReference type="ARBA" id="ARBA00022448"/>
    </source>
</evidence>
<feature type="transmembrane region" description="Helical" evidence="8">
    <location>
        <begin position="214"/>
        <end position="231"/>
    </location>
</feature>
<feature type="transmembrane region" description="Helical" evidence="8">
    <location>
        <begin position="109"/>
        <end position="130"/>
    </location>
</feature>
<evidence type="ECO:0000256" key="5">
    <source>
        <dbReference type="ARBA" id="ARBA00022989"/>
    </source>
</evidence>
<evidence type="ECO:0000256" key="6">
    <source>
        <dbReference type="ARBA" id="ARBA00023136"/>
    </source>
</evidence>
<dbReference type="Gene3D" id="1.20.1250.20">
    <property type="entry name" value="MFS general substrate transporter like domains"/>
    <property type="match status" value="1"/>
</dbReference>
<dbReference type="AlphaFoldDB" id="A0AAN6M0M2"/>
<dbReference type="EMBL" id="WVTA01000007">
    <property type="protein sequence ID" value="KAK3208860.1"/>
    <property type="molecule type" value="Genomic_DNA"/>
</dbReference>
<feature type="transmembrane region" description="Helical" evidence="8">
    <location>
        <begin position="142"/>
        <end position="164"/>
    </location>
</feature>
<dbReference type="Proteomes" id="UP001280581">
    <property type="component" value="Unassembled WGS sequence"/>
</dbReference>
<feature type="transmembrane region" description="Helical" evidence="8">
    <location>
        <begin position="491"/>
        <end position="509"/>
    </location>
</feature>
<comment type="caution">
    <text evidence="10">The sequence shown here is derived from an EMBL/GenBank/DDBJ whole genome shotgun (WGS) entry which is preliminary data.</text>
</comment>
<dbReference type="InterPro" id="IPR036259">
    <property type="entry name" value="MFS_trans_sf"/>
</dbReference>
<organism evidence="10 11">
    <name type="scientific">Pseudopithomyces chartarum</name>
    <dbReference type="NCBI Taxonomy" id="1892770"/>
    <lineage>
        <taxon>Eukaryota</taxon>
        <taxon>Fungi</taxon>
        <taxon>Dikarya</taxon>
        <taxon>Ascomycota</taxon>
        <taxon>Pezizomycotina</taxon>
        <taxon>Dothideomycetes</taxon>
        <taxon>Pleosporomycetidae</taxon>
        <taxon>Pleosporales</taxon>
        <taxon>Massarineae</taxon>
        <taxon>Didymosphaeriaceae</taxon>
        <taxon>Pseudopithomyces</taxon>
    </lineage>
</organism>
<feature type="transmembrane region" description="Helical" evidence="8">
    <location>
        <begin position="385"/>
        <end position="405"/>
    </location>
</feature>
<reference evidence="10 11" key="1">
    <citation type="submission" date="2021-02" db="EMBL/GenBank/DDBJ databases">
        <title>Genome assembly of Pseudopithomyces chartarum.</title>
        <authorList>
            <person name="Jauregui R."/>
            <person name="Singh J."/>
            <person name="Voisey C."/>
        </authorList>
    </citation>
    <scope>NUCLEOTIDE SEQUENCE [LARGE SCALE GENOMIC DNA]</scope>
    <source>
        <strain evidence="10 11">AGR01</strain>
    </source>
</reference>
<dbReference type="InterPro" id="IPR020846">
    <property type="entry name" value="MFS_dom"/>
</dbReference>
<feature type="compositionally biased region" description="Basic and acidic residues" evidence="7">
    <location>
        <begin position="541"/>
        <end position="564"/>
    </location>
</feature>
<dbReference type="GO" id="GO:0005886">
    <property type="term" value="C:plasma membrane"/>
    <property type="evidence" value="ECO:0007669"/>
    <property type="project" value="TreeGrafter"/>
</dbReference>
<feature type="domain" description="Major facilitator superfamily (MFS) profile" evidence="9">
    <location>
        <begin position="19"/>
        <end position="514"/>
    </location>
</feature>
<feature type="transmembrane region" description="Helical" evidence="8">
    <location>
        <begin position="417"/>
        <end position="438"/>
    </location>
</feature>
<protein>
    <recommendedName>
        <fullName evidence="9">Major facilitator superfamily (MFS) profile domain-containing protein</fullName>
    </recommendedName>
</protein>
<evidence type="ECO:0000256" key="7">
    <source>
        <dbReference type="SAM" id="MobiDB-lite"/>
    </source>
</evidence>
<dbReference type="SUPFAM" id="SSF103473">
    <property type="entry name" value="MFS general substrate transporter"/>
    <property type="match status" value="1"/>
</dbReference>
<sequence length="564" mass="60549">MAVSEEPVRSVHGFKWFLVVLAIVSSLGLYALDNTIVANIVPAIIQDLGQAEQLAWLSVGFTAGGLCLLLPLGKIYALYDPKYVYLLSALLFMVGSALCGAAPNMNAMIVGRVVAGIGGNGLYMGSVTLLSLNTTPRERPVYLSLNGLVWGMGTVFGPILGGLFERADAGGWRWAFYINLCAGAILAPIWLFLLPSAPTADRPSKLSRAARLDWLGTIFIVASMLPLVLVVDFGGRLFSWKSAASIILFIIAGVFLVIFALQQQFSFTTNERDRLFPMHFMTNRHAVLLAVLAATCDVFTFVPIYYIPLYFQFTRGDDALMSGVRLLPYIALLSATMLANGAFMSKVGHYKAWYIAGSALALISTVLLSTVTIDTPAQNVYGFEVLLGIGSGAFVQAGYAVLFSILEPADLAFGTSFMMLAQLCGITFGLAIASAIFVNDALSSITAVLPNLATEQVQSAIEGAAGELFASLDEESRRALSNALVFSLRKTFIPCYVAAAICVVLSVILPHKQMHPTPPSDSEIALPKEEGHRSVGTSVEEDGRSKGTSVEEYRKSKELSGSEK</sequence>
<comment type="similarity">
    <text evidence="2">Belongs to the major facilitator superfamily. TCR/Tet family.</text>
</comment>
<keyword evidence="11" id="KW-1185">Reference proteome</keyword>
<gene>
    <name evidence="10" type="ORF">GRF29_77g2278756</name>
</gene>
<dbReference type="InterPro" id="IPR011701">
    <property type="entry name" value="MFS"/>
</dbReference>
<dbReference type="PROSITE" id="PS50850">
    <property type="entry name" value="MFS"/>
    <property type="match status" value="1"/>
</dbReference>
<evidence type="ECO:0000313" key="10">
    <source>
        <dbReference type="EMBL" id="KAK3208860.1"/>
    </source>
</evidence>
<evidence type="ECO:0000259" key="9">
    <source>
        <dbReference type="PROSITE" id="PS50850"/>
    </source>
</evidence>
<feature type="transmembrane region" description="Helical" evidence="8">
    <location>
        <begin position="176"/>
        <end position="194"/>
    </location>
</feature>
<evidence type="ECO:0000256" key="1">
    <source>
        <dbReference type="ARBA" id="ARBA00004141"/>
    </source>
</evidence>
<proteinExistence type="inferred from homology"/>
<feature type="transmembrane region" description="Helical" evidence="8">
    <location>
        <begin position="286"/>
        <end position="306"/>
    </location>
</feature>